<gene>
    <name evidence="2" type="ORF">R3P38DRAFT_2841599</name>
</gene>
<protein>
    <submittedName>
        <fullName evidence="2">UPF0029 domain-containing protein</fullName>
    </submittedName>
</protein>
<organism evidence="2 3">
    <name type="scientific">Favolaschia claudopus</name>
    <dbReference type="NCBI Taxonomy" id="2862362"/>
    <lineage>
        <taxon>Eukaryota</taxon>
        <taxon>Fungi</taxon>
        <taxon>Dikarya</taxon>
        <taxon>Basidiomycota</taxon>
        <taxon>Agaricomycotina</taxon>
        <taxon>Agaricomycetes</taxon>
        <taxon>Agaricomycetidae</taxon>
        <taxon>Agaricales</taxon>
        <taxon>Marasmiineae</taxon>
        <taxon>Mycenaceae</taxon>
        <taxon>Favolaschia</taxon>
    </lineage>
</organism>
<comment type="caution">
    <text evidence="2">The sequence shown here is derived from an EMBL/GenBank/DDBJ whole genome shotgun (WGS) entry which is preliminary data.</text>
</comment>
<dbReference type="Pfam" id="PF00797">
    <property type="entry name" value="Acetyltransf_2"/>
    <property type="match status" value="1"/>
</dbReference>
<dbReference type="InterPro" id="IPR001447">
    <property type="entry name" value="Arylamine_N-AcTrfase"/>
</dbReference>
<dbReference type="EMBL" id="JAWWNJ010000004">
    <property type="protein sequence ID" value="KAK7057542.1"/>
    <property type="molecule type" value="Genomic_DNA"/>
</dbReference>
<dbReference type="InterPro" id="IPR053710">
    <property type="entry name" value="Arylamine_NAT_domain_sf"/>
</dbReference>
<keyword evidence="3" id="KW-1185">Reference proteome</keyword>
<dbReference type="GO" id="GO:0016407">
    <property type="term" value="F:acetyltransferase activity"/>
    <property type="evidence" value="ECO:0007669"/>
    <property type="project" value="InterPro"/>
</dbReference>
<dbReference type="AlphaFoldDB" id="A0AAW0E172"/>
<dbReference type="Gene3D" id="3.30.2140.20">
    <property type="match status" value="1"/>
</dbReference>
<dbReference type="SUPFAM" id="SSF54001">
    <property type="entry name" value="Cysteine proteinases"/>
    <property type="match status" value="1"/>
</dbReference>
<evidence type="ECO:0000313" key="3">
    <source>
        <dbReference type="Proteomes" id="UP001362999"/>
    </source>
</evidence>
<sequence length="349" mass="38434">MREPTFATDALTSDQVAAYLRRIQLASSLAGSAPSLELLSTVYLQHHFYVPKDTTVMHVPRDAWNAPSQPIVLGSALYSMPLRTAAFERIVAQHAGGYCWANNPTFAALLRGLGFRVSEVATKVFKNWANLDPTDKVVNDKWGTITHIVLVVDWPGSQERYVLDVGFGGGGCPIPVPLRDGATVAGLNARESWTIRNEPLPHDPADSPPIDVIPGWTMYRRTPTSPGSKFDTHPNVPDVATPSIWAHQFHFILASITIRDIGLYDHYSQNHPLAAFTGFFLVTRILPGTGGARRSVMFAEHMVKDGVRRAKVHTTGGDAGDGPRDIEYIPMETGPMRAFLEREFGFVFD</sequence>
<dbReference type="Proteomes" id="UP001362999">
    <property type="component" value="Unassembled WGS sequence"/>
</dbReference>
<dbReference type="InterPro" id="IPR038765">
    <property type="entry name" value="Papain-like_cys_pep_sf"/>
</dbReference>
<proteinExistence type="inferred from homology"/>
<dbReference type="PANTHER" id="PTHR11786:SF0">
    <property type="entry name" value="ARYLAMINE N-ACETYLTRANSFERASE 4-RELATED"/>
    <property type="match status" value="1"/>
</dbReference>
<evidence type="ECO:0000313" key="2">
    <source>
        <dbReference type="EMBL" id="KAK7057542.1"/>
    </source>
</evidence>
<comment type="similarity">
    <text evidence="1">Belongs to the arylamine N-acetyltransferase family.</text>
</comment>
<accession>A0AAW0E172</accession>
<dbReference type="PANTHER" id="PTHR11786">
    <property type="entry name" value="N-HYDROXYARYLAMINE O-ACETYLTRANSFERASE"/>
    <property type="match status" value="1"/>
</dbReference>
<name>A0AAW0E172_9AGAR</name>
<evidence type="ECO:0000256" key="1">
    <source>
        <dbReference type="ARBA" id="ARBA00006547"/>
    </source>
</evidence>
<reference evidence="2 3" key="1">
    <citation type="journal article" date="2024" name="J Genomics">
        <title>Draft genome sequencing and assembly of Favolaschia claudopus CIRM-BRFM 2984 isolated from oak limbs.</title>
        <authorList>
            <person name="Navarro D."/>
            <person name="Drula E."/>
            <person name="Chaduli D."/>
            <person name="Cazenave R."/>
            <person name="Ahrendt S."/>
            <person name="Wang J."/>
            <person name="Lipzen A."/>
            <person name="Daum C."/>
            <person name="Barry K."/>
            <person name="Grigoriev I.V."/>
            <person name="Favel A."/>
            <person name="Rosso M.N."/>
            <person name="Martin F."/>
        </authorList>
    </citation>
    <scope>NUCLEOTIDE SEQUENCE [LARGE SCALE GENOMIC DNA]</scope>
    <source>
        <strain evidence="2 3">CIRM-BRFM 2984</strain>
    </source>
</reference>